<reference evidence="1 2" key="1">
    <citation type="submission" date="2017-10" db="EMBL/GenBank/DDBJ databases">
        <title>Comparative genomics in systemic dimorphic fungi from Ajellomycetaceae.</title>
        <authorList>
            <person name="Munoz J.F."/>
            <person name="Mcewen J.G."/>
            <person name="Clay O.K."/>
            <person name="Cuomo C.A."/>
        </authorList>
    </citation>
    <scope>NUCLEOTIDE SEQUENCE [LARGE SCALE GENOMIC DNA]</scope>
    <source>
        <strain evidence="1 2">UAMH5409</strain>
    </source>
</reference>
<comment type="caution">
    <text evidence="1">The sequence shown here is derived from an EMBL/GenBank/DDBJ whole genome shotgun (WGS) entry which is preliminary data.</text>
</comment>
<proteinExistence type="predicted"/>
<organism evidence="1 2">
    <name type="scientific">Helicocarpus griseus UAMH5409</name>
    <dbReference type="NCBI Taxonomy" id="1447875"/>
    <lineage>
        <taxon>Eukaryota</taxon>
        <taxon>Fungi</taxon>
        <taxon>Dikarya</taxon>
        <taxon>Ascomycota</taxon>
        <taxon>Pezizomycotina</taxon>
        <taxon>Eurotiomycetes</taxon>
        <taxon>Eurotiomycetidae</taxon>
        <taxon>Onygenales</taxon>
        <taxon>Ajellomycetaceae</taxon>
        <taxon>Helicocarpus</taxon>
    </lineage>
</organism>
<protein>
    <submittedName>
        <fullName evidence="1">Uncharacterized protein</fullName>
    </submittedName>
</protein>
<accession>A0A2B7XIG4</accession>
<evidence type="ECO:0000313" key="2">
    <source>
        <dbReference type="Proteomes" id="UP000223968"/>
    </source>
</evidence>
<name>A0A2B7XIG4_9EURO</name>
<evidence type="ECO:0000313" key="1">
    <source>
        <dbReference type="EMBL" id="PGH08482.1"/>
    </source>
</evidence>
<dbReference type="AlphaFoldDB" id="A0A2B7XIG4"/>
<keyword evidence="2" id="KW-1185">Reference proteome</keyword>
<dbReference type="EMBL" id="PDNB01000101">
    <property type="protein sequence ID" value="PGH08482.1"/>
    <property type="molecule type" value="Genomic_DNA"/>
</dbReference>
<sequence>MAKLITLAPGLTWALSGMPRGNTVEPLQQAMLALSAYYATITRNMIQITEGPKGGASLSKYKSTCNSQWQRLGLWKSEDH</sequence>
<dbReference type="Proteomes" id="UP000223968">
    <property type="component" value="Unassembled WGS sequence"/>
</dbReference>
<gene>
    <name evidence="1" type="ORF">AJ79_05971</name>
</gene>